<dbReference type="PROSITE" id="PS51339">
    <property type="entry name" value="PPASE_MYOTUBULARIN"/>
    <property type="match status" value="1"/>
</dbReference>
<feature type="compositionally biased region" description="Pro residues" evidence="2">
    <location>
        <begin position="225"/>
        <end position="235"/>
    </location>
</feature>
<evidence type="ECO:0000313" key="5">
    <source>
        <dbReference type="Proteomes" id="UP000531168"/>
    </source>
</evidence>
<feature type="compositionally biased region" description="Acidic residues" evidence="2">
    <location>
        <begin position="100"/>
        <end position="119"/>
    </location>
</feature>
<reference evidence="4 5" key="1">
    <citation type="submission" date="2019-09" db="EMBL/GenBank/DDBJ databases">
        <title>Bird 10,000 Genomes (B10K) Project - Family phase.</title>
        <authorList>
            <person name="Zhang G."/>
        </authorList>
    </citation>
    <scope>NUCLEOTIDE SEQUENCE [LARGE SCALE GENOMIC DNA]</scope>
    <source>
        <strain evidence="4">B10K-DU-001-46</strain>
        <tissue evidence="4">Muscle</tissue>
    </source>
</reference>
<dbReference type="Pfam" id="PF06602">
    <property type="entry name" value="Myotub-related"/>
    <property type="match status" value="1"/>
</dbReference>
<dbReference type="GO" id="GO:0046856">
    <property type="term" value="P:phosphatidylinositol dephosphorylation"/>
    <property type="evidence" value="ECO:0007669"/>
    <property type="project" value="TreeGrafter"/>
</dbReference>
<protein>
    <submittedName>
        <fullName evidence="4">MTRAA protein</fullName>
    </submittedName>
</protein>
<dbReference type="InterPro" id="IPR022587">
    <property type="entry name" value="MTMR12-like_C"/>
</dbReference>
<dbReference type="InterPro" id="IPR030564">
    <property type="entry name" value="Myotubularin"/>
</dbReference>
<dbReference type="InterPro" id="IPR029021">
    <property type="entry name" value="Prot-tyrosine_phosphatase-like"/>
</dbReference>
<organism evidence="4 5">
    <name type="scientific">Amazona guildingii</name>
    <dbReference type="NCBI Taxonomy" id="175529"/>
    <lineage>
        <taxon>Eukaryota</taxon>
        <taxon>Metazoa</taxon>
        <taxon>Chordata</taxon>
        <taxon>Craniata</taxon>
        <taxon>Vertebrata</taxon>
        <taxon>Euteleostomi</taxon>
        <taxon>Archelosauria</taxon>
        <taxon>Archosauria</taxon>
        <taxon>Dinosauria</taxon>
        <taxon>Saurischia</taxon>
        <taxon>Theropoda</taxon>
        <taxon>Coelurosauria</taxon>
        <taxon>Aves</taxon>
        <taxon>Neognathae</taxon>
        <taxon>Neoaves</taxon>
        <taxon>Telluraves</taxon>
        <taxon>Australaves</taxon>
        <taxon>Psittaciformes</taxon>
        <taxon>Psittacidae</taxon>
        <taxon>Amazona</taxon>
    </lineage>
</organism>
<evidence type="ECO:0000256" key="1">
    <source>
        <dbReference type="ARBA" id="ARBA00007471"/>
    </source>
</evidence>
<dbReference type="SUPFAM" id="SSF52799">
    <property type="entry name" value="(Phosphotyrosine protein) phosphatases II"/>
    <property type="match status" value="1"/>
</dbReference>
<dbReference type="Proteomes" id="UP000531168">
    <property type="component" value="Unassembled WGS sequence"/>
</dbReference>
<dbReference type="Pfam" id="PF12578">
    <property type="entry name" value="3-PAP"/>
    <property type="match status" value="1"/>
</dbReference>
<feature type="region of interest" description="Disordered" evidence="2">
    <location>
        <begin position="437"/>
        <end position="466"/>
    </location>
</feature>
<feature type="non-terminal residue" evidence="4">
    <location>
        <position position="1"/>
    </location>
</feature>
<dbReference type="GO" id="GO:0005737">
    <property type="term" value="C:cytoplasm"/>
    <property type="evidence" value="ECO:0007669"/>
    <property type="project" value="TreeGrafter"/>
</dbReference>
<proteinExistence type="inferred from homology"/>
<dbReference type="PANTHER" id="PTHR10807">
    <property type="entry name" value="MYOTUBULARIN-RELATED"/>
    <property type="match status" value="1"/>
</dbReference>
<comment type="caution">
    <text evidence="4">The sequence shown here is derived from an EMBL/GenBank/DDBJ whole genome shotgun (WGS) entry which is preliminary data.</text>
</comment>
<feature type="compositionally biased region" description="Low complexity" evidence="2">
    <location>
        <begin position="393"/>
        <end position="408"/>
    </location>
</feature>
<evidence type="ECO:0000259" key="3">
    <source>
        <dbReference type="PROSITE" id="PS51339"/>
    </source>
</evidence>
<feature type="domain" description="Myotubularin phosphatase" evidence="3">
    <location>
        <begin position="239"/>
        <end position="487"/>
    </location>
</feature>
<name>A0A7L0MUM6_9PSIT</name>
<feature type="region of interest" description="Disordered" evidence="2">
    <location>
        <begin position="89"/>
        <end position="122"/>
    </location>
</feature>
<gene>
    <name evidence="4" type="primary">Mtmr10a</name>
    <name evidence="4" type="ORF">AMAGUI_R14022</name>
</gene>
<dbReference type="EMBL" id="VXAR01014891">
    <property type="protein sequence ID" value="NXK84853.1"/>
    <property type="molecule type" value="Genomic_DNA"/>
</dbReference>
<dbReference type="PANTHER" id="PTHR10807:SF51">
    <property type="entry name" value="MYOTUBULARIN-RELATED PROTEIN 11"/>
    <property type="match status" value="1"/>
</dbReference>
<comment type="similarity">
    <text evidence="1">Belongs to the protein-tyrosine phosphatase family. Non-receptor class myotubularin subfamily.</text>
</comment>
<evidence type="ECO:0000256" key="2">
    <source>
        <dbReference type="SAM" id="MobiDB-lite"/>
    </source>
</evidence>
<feature type="region of interest" description="Disordered" evidence="2">
    <location>
        <begin position="218"/>
        <end position="237"/>
    </location>
</feature>
<feature type="region of interest" description="Disordered" evidence="2">
    <location>
        <begin position="347"/>
        <end position="367"/>
    </location>
</feature>
<dbReference type="GO" id="GO:0016020">
    <property type="term" value="C:membrane"/>
    <property type="evidence" value="ECO:0007669"/>
    <property type="project" value="TreeGrafter"/>
</dbReference>
<accession>A0A7L0MUM6</accession>
<keyword evidence="5" id="KW-1185">Reference proteome</keyword>
<dbReference type="AlphaFoldDB" id="A0A7L0MUM6"/>
<dbReference type="InterPro" id="IPR010569">
    <property type="entry name" value="Myotubularin-like_Pase_dom"/>
</dbReference>
<sequence>PGSSRPFLPSEHEVALPCIRELVAGSSFTKPKVLTGASTLKFIPEELSLFCRDFRLLRFSFHENGLAPQAFRVANAIAQAREAAAWLGDAGEGCDGARPEDEEEEEEEDEEEDEEDEDGSSATLLFESLRDWETELKRLGAAGWRVSAVNERFDMAPRGPLFAPQRLCWHHPGGSDLLRAAGFHAGSEPGSEDARWRRCWRGGAALCSCKVAPWGAPARGSAGGDPPPSPHPSPEPSDRDLNCLLASLVQLLGDPHSRTLPGFQSLLQREWVAAGHPFPHRLGLLRGDSPWEEAPVFLLFLDCTWQLVRQFPAAFGFTEAYLLALHDSSFTPYFSTFLFSCQRQRGHGSLHQPRSQSYRPVSGGREPSAAALPEVWEWGLRYSQRQRERFRNPAGAAGPLGAPGAAEPQPSPASPWTGAGPGPVFVLTKGALSAQALPWRSGRPPPHHSRWAPSLESLEEPGGGRPPPGLLLPCAAGPSVRLWARCYLRGLPEAQRGRFAPSPAGLAEELLLLQDRLSA</sequence>
<feature type="region of interest" description="Disordered" evidence="2">
    <location>
        <begin position="393"/>
        <end position="420"/>
    </location>
</feature>
<feature type="non-terminal residue" evidence="4">
    <location>
        <position position="519"/>
    </location>
</feature>
<evidence type="ECO:0000313" key="4">
    <source>
        <dbReference type="EMBL" id="NXK84853.1"/>
    </source>
</evidence>